<evidence type="ECO:0000313" key="2">
    <source>
        <dbReference type="EMBL" id="KAH0755668.1"/>
    </source>
</evidence>
<dbReference type="EMBL" id="JAIVGD010000018">
    <property type="protein sequence ID" value="KAH0755668.1"/>
    <property type="molecule type" value="Genomic_DNA"/>
</dbReference>
<feature type="region of interest" description="Disordered" evidence="1">
    <location>
        <begin position="76"/>
        <end position="95"/>
    </location>
</feature>
<sequence length="95" mass="10947">MEEFEQMWKSILNILEIILLQFNFQRILPYQLLRAISSRCDFWGIFPHLGEHITAISSSLDARVVDEKIQAKVAGAQARKEQSQDGASSNFSFRM</sequence>
<organism evidence="2 3">
    <name type="scientific">Solanum tuberosum</name>
    <name type="common">Potato</name>
    <dbReference type="NCBI Taxonomy" id="4113"/>
    <lineage>
        <taxon>Eukaryota</taxon>
        <taxon>Viridiplantae</taxon>
        <taxon>Streptophyta</taxon>
        <taxon>Embryophyta</taxon>
        <taxon>Tracheophyta</taxon>
        <taxon>Spermatophyta</taxon>
        <taxon>Magnoliopsida</taxon>
        <taxon>eudicotyledons</taxon>
        <taxon>Gunneridae</taxon>
        <taxon>Pentapetalae</taxon>
        <taxon>asterids</taxon>
        <taxon>lamiids</taxon>
        <taxon>Solanales</taxon>
        <taxon>Solanaceae</taxon>
        <taxon>Solanoideae</taxon>
        <taxon>Solaneae</taxon>
        <taxon>Solanum</taxon>
    </lineage>
</organism>
<gene>
    <name evidence="2" type="ORF">KY290_025938</name>
</gene>
<proteinExistence type="predicted"/>
<feature type="compositionally biased region" description="Polar residues" evidence="1">
    <location>
        <begin position="84"/>
        <end position="95"/>
    </location>
</feature>
<evidence type="ECO:0000313" key="3">
    <source>
        <dbReference type="Proteomes" id="UP000826656"/>
    </source>
</evidence>
<comment type="caution">
    <text evidence="2">The sequence shown here is derived from an EMBL/GenBank/DDBJ whole genome shotgun (WGS) entry which is preliminary data.</text>
</comment>
<protein>
    <submittedName>
        <fullName evidence="2">Uncharacterized protein</fullName>
    </submittedName>
</protein>
<dbReference type="Proteomes" id="UP000826656">
    <property type="component" value="Unassembled WGS sequence"/>
</dbReference>
<keyword evidence="3" id="KW-1185">Reference proteome</keyword>
<name>A0ABQ7UW65_SOLTU</name>
<reference evidence="2 3" key="1">
    <citation type="journal article" date="2021" name="bioRxiv">
        <title>Chromosome-scale and haplotype-resolved genome assembly of a tetraploid potato cultivar.</title>
        <authorList>
            <person name="Sun H."/>
            <person name="Jiao W.-B."/>
            <person name="Krause K."/>
            <person name="Campoy J.A."/>
            <person name="Goel M."/>
            <person name="Folz-Donahue K."/>
            <person name="Kukat C."/>
            <person name="Huettel B."/>
            <person name="Schneeberger K."/>
        </authorList>
    </citation>
    <scope>NUCLEOTIDE SEQUENCE [LARGE SCALE GENOMIC DNA]</scope>
    <source>
        <strain evidence="2">SolTubOtavaFocal</strain>
        <tissue evidence="2">Leaves</tissue>
    </source>
</reference>
<evidence type="ECO:0000256" key="1">
    <source>
        <dbReference type="SAM" id="MobiDB-lite"/>
    </source>
</evidence>
<accession>A0ABQ7UW65</accession>